<dbReference type="RefSeq" id="WP_109519964.1">
    <property type="nucleotide sequence ID" value="NZ_QFAW01000002.1"/>
</dbReference>
<evidence type="ECO:0000313" key="2">
    <source>
        <dbReference type="EMBL" id="PWE47629.1"/>
    </source>
</evidence>
<comment type="caution">
    <text evidence="2">The sequence shown here is derived from an EMBL/GenBank/DDBJ whole genome shotgun (WGS) entry which is preliminary data.</text>
</comment>
<evidence type="ECO:0000313" key="3">
    <source>
        <dbReference type="Proteomes" id="UP000245056"/>
    </source>
</evidence>
<organism evidence="2 3">
    <name type="scientific">Pseudomonas prosekii</name>
    <dbReference type="NCBI Taxonomy" id="1148509"/>
    <lineage>
        <taxon>Bacteria</taxon>
        <taxon>Pseudomonadati</taxon>
        <taxon>Pseudomonadota</taxon>
        <taxon>Gammaproteobacteria</taxon>
        <taxon>Pseudomonadales</taxon>
        <taxon>Pseudomonadaceae</taxon>
        <taxon>Pseudomonas</taxon>
    </lineage>
</organism>
<dbReference type="OrthoDB" id="5917964at2"/>
<dbReference type="EMBL" id="QFAW01000002">
    <property type="protein sequence ID" value="PWE47629.1"/>
    <property type="molecule type" value="Genomic_DNA"/>
</dbReference>
<accession>A0A2U2DE19</accession>
<name>A0A2U2DE19_9PSED</name>
<protein>
    <recommendedName>
        <fullName evidence="1">BstA-like C-terminal domain-containing protein</fullName>
    </recommendedName>
</protein>
<dbReference type="AlphaFoldDB" id="A0A2U2DE19"/>
<reference evidence="2 3" key="1">
    <citation type="submission" date="2018-05" db="EMBL/GenBank/DDBJ databases">
        <title>Genome sequences of two Antarctic strains of Pseudomonas prosekii: insights into adaptation to extreme conditions.</title>
        <authorList>
            <person name="Snopkova K."/>
            <person name="Dufkova K."/>
            <person name="Cejkova D."/>
            <person name="Sedlacek I."/>
            <person name="Smajs D."/>
        </authorList>
    </citation>
    <scope>NUCLEOTIDE SEQUENCE [LARGE SCALE GENOMIC DNA]</scope>
    <source>
        <strain evidence="2 3">P2673</strain>
    </source>
</reference>
<sequence length="295" mass="33548">MGELMQSELPLELPSASFAEIDGIQMGVLNDTTPYLTERGLARLCGVNPKTISDLANNWHDEVFKPRGKRIKQLLIQQNFTAERIVIKTEQNGQKISAYPDTVCMAILEYYAFDSDSTDPQIAQRNYRLLARRTLRAFIYEGVGFSPETLKLDSWRHYHDRILLNKLPTGFFSVFREIADIVISAIESGLFIDTHTVPDISVGQMWARHWAAKNLEAVHGERKKFPHEYPDYFPQSAAKTEANIYPLSALGEFRIWLETTYLPQKFPAYLQKKIAQGLIPQSTAGALLLSLKKPD</sequence>
<gene>
    <name evidence="2" type="ORF">C9I49_01555</name>
</gene>
<dbReference type="Proteomes" id="UP000245056">
    <property type="component" value="Unassembled WGS sequence"/>
</dbReference>
<evidence type="ECO:0000259" key="1">
    <source>
        <dbReference type="Pfam" id="PF26567"/>
    </source>
</evidence>
<dbReference type="Pfam" id="PF26567">
    <property type="entry name" value="BstA_C"/>
    <property type="match status" value="1"/>
</dbReference>
<dbReference type="InterPro" id="IPR058744">
    <property type="entry name" value="BstA-like_C"/>
</dbReference>
<proteinExistence type="predicted"/>
<feature type="domain" description="BstA-like C-terminal" evidence="1">
    <location>
        <begin position="155"/>
        <end position="275"/>
    </location>
</feature>